<sequence length="432" mass="49253">MIAKSMKIFLTFVLMMALTCYAALPAVADTDLPAEVTQVTDPDTPSKPGYLLTASDEFNNDDINRRLFADKYLEHWSKSPGTKAKYEVSDGTLKLKILPDQQPWDPTYDSDTKVSSLQTYEKDYIHKWTDYKDIAQSVPPFRGFIQKYGYFEIKAKAALGGGVHSAWWMTGVNQDQPEGKNAKSRETGEIDIFEILGRNGATTAQTAIHPWGDWPNLWSYTSRFDDGKTNLAESFHVYGFEWDEDFIKVYMDGKQVLAKKASPNYPMMTYLGVYEKQDASSWTGPFDNSVPYPKTFEIDYFRAYQRIPKSLPEKYKLCDGVVRGKSICAKEETVRWVGLDRNDVTLPHVYAPTDGEYWLNLQYRSEEHRDLSVDVNGHPVAELTNLASGSFSGRPASVEFLTHLKAGWNSVRFYNKQDYAPDLTQLTVLRKR</sequence>
<evidence type="ECO:0000259" key="3">
    <source>
        <dbReference type="PROSITE" id="PS51762"/>
    </source>
</evidence>
<dbReference type="PANTHER" id="PTHR10963">
    <property type="entry name" value="GLYCOSYL HYDROLASE-RELATED"/>
    <property type="match status" value="1"/>
</dbReference>
<dbReference type="PROSITE" id="PS51762">
    <property type="entry name" value="GH16_2"/>
    <property type="match status" value="1"/>
</dbReference>
<dbReference type="PANTHER" id="PTHR10963:SF55">
    <property type="entry name" value="GLYCOSIDE HYDROLASE FAMILY 16 PROTEIN"/>
    <property type="match status" value="1"/>
</dbReference>
<evidence type="ECO:0000313" key="5">
    <source>
        <dbReference type="Proteomes" id="UP001200537"/>
    </source>
</evidence>
<reference evidence="4" key="1">
    <citation type="submission" date="2022-01" db="EMBL/GenBank/DDBJ databases">
        <title>Collection of gut derived symbiotic bacterial strains cultured from healthy donors.</title>
        <authorList>
            <person name="Lin H."/>
            <person name="Kohout C."/>
            <person name="Waligurski E."/>
            <person name="Pamer E.G."/>
        </authorList>
    </citation>
    <scope>NUCLEOTIDE SEQUENCE</scope>
    <source>
        <strain evidence="4">DFI.7.46</strain>
    </source>
</reference>
<comment type="caution">
    <text evidence="4">The sequence shown here is derived from an EMBL/GenBank/DDBJ whole genome shotgun (WGS) entry which is preliminary data.</text>
</comment>
<dbReference type="EMBL" id="JAKNHJ010000010">
    <property type="protein sequence ID" value="MCG4618057.1"/>
    <property type="molecule type" value="Genomic_DNA"/>
</dbReference>
<gene>
    <name evidence="4" type="ORF">L0M99_06075</name>
</gene>
<feature type="domain" description="GH16" evidence="3">
    <location>
        <begin position="40"/>
        <end position="309"/>
    </location>
</feature>
<dbReference type="SUPFAM" id="SSF49899">
    <property type="entry name" value="Concanavalin A-like lectins/glucanases"/>
    <property type="match status" value="1"/>
</dbReference>
<feature type="signal peptide" evidence="2">
    <location>
        <begin position="1"/>
        <end position="22"/>
    </location>
</feature>
<dbReference type="Pfam" id="PF00722">
    <property type="entry name" value="Glyco_hydro_16"/>
    <property type="match status" value="1"/>
</dbReference>
<accession>A0AAJ1BBY2</accession>
<dbReference type="RefSeq" id="WP_024059732.1">
    <property type="nucleotide sequence ID" value="NZ_JAGZVZ010000002.1"/>
</dbReference>
<comment type="similarity">
    <text evidence="1">Belongs to the glycosyl hydrolase 16 family.</text>
</comment>
<keyword evidence="2" id="KW-0732">Signal</keyword>
<dbReference type="Gene3D" id="2.60.120.260">
    <property type="entry name" value="Galactose-binding domain-like"/>
    <property type="match status" value="1"/>
</dbReference>
<protein>
    <submittedName>
        <fullName evidence="4">Family 16 glycosylhydrolase</fullName>
    </submittedName>
</protein>
<dbReference type="GO" id="GO:0005975">
    <property type="term" value="P:carbohydrate metabolic process"/>
    <property type="evidence" value="ECO:0007669"/>
    <property type="project" value="InterPro"/>
</dbReference>
<name>A0AAJ1BBY2_9ACTO</name>
<dbReference type="InterPro" id="IPR050546">
    <property type="entry name" value="Glycosyl_Hydrlase_16"/>
</dbReference>
<dbReference type="AlphaFoldDB" id="A0AAJ1BBY2"/>
<dbReference type="CDD" id="cd00413">
    <property type="entry name" value="Glyco_hydrolase_16"/>
    <property type="match status" value="1"/>
</dbReference>
<evidence type="ECO:0000256" key="2">
    <source>
        <dbReference type="SAM" id="SignalP"/>
    </source>
</evidence>
<dbReference type="Gene3D" id="2.60.120.200">
    <property type="match status" value="1"/>
</dbReference>
<dbReference type="InterPro" id="IPR000757">
    <property type="entry name" value="Beta-glucanase-like"/>
</dbReference>
<dbReference type="GO" id="GO:0004553">
    <property type="term" value="F:hydrolase activity, hydrolyzing O-glycosyl compounds"/>
    <property type="evidence" value="ECO:0007669"/>
    <property type="project" value="InterPro"/>
</dbReference>
<feature type="chain" id="PRO_5042480728" evidence="2">
    <location>
        <begin position="23"/>
        <end position="432"/>
    </location>
</feature>
<evidence type="ECO:0000256" key="1">
    <source>
        <dbReference type="ARBA" id="ARBA00006865"/>
    </source>
</evidence>
<proteinExistence type="inferred from homology"/>
<evidence type="ECO:0000313" key="4">
    <source>
        <dbReference type="EMBL" id="MCG4618057.1"/>
    </source>
</evidence>
<dbReference type="InterPro" id="IPR013320">
    <property type="entry name" value="ConA-like_dom_sf"/>
</dbReference>
<organism evidence="4 5">
    <name type="scientific">Varibaculum cambriense</name>
    <dbReference type="NCBI Taxonomy" id="184870"/>
    <lineage>
        <taxon>Bacteria</taxon>
        <taxon>Bacillati</taxon>
        <taxon>Actinomycetota</taxon>
        <taxon>Actinomycetes</taxon>
        <taxon>Actinomycetales</taxon>
        <taxon>Actinomycetaceae</taxon>
        <taxon>Varibaculum</taxon>
    </lineage>
</organism>
<dbReference type="Proteomes" id="UP001200537">
    <property type="component" value="Unassembled WGS sequence"/>
</dbReference>